<dbReference type="Pfam" id="PF02371">
    <property type="entry name" value="Transposase_20"/>
    <property type="match status" value="1"/>
</dbReference>
<accession>A0A8J7BXM5</accession>
<dbReference type="GO" id="GO:0004803">
    <property type="term" value="F:transposase activity"/>
    <property type="evidence" value="ECO:0007669"/>
    <property type="project" value="InterPro"/>
</dbReference>
<dbReference type="InterPro" id="IPR047650">
    <property type="entry name" value="Transpos_IS110"/>
</dbReference>
<dbReference type="EMBL" id="JACXAE010000050">
    <property type="protein sequence ID" value="MBD2773193.1"/>
    <property type="molecule type" value="Genomic_DNA"/>
</dbReference>
<reference evidence="3" key="1">
    <citation type="submission" date="2020-09" db="EMBL/GenBank/DDBJ databases">
        <title>Iningainema tapete sp. nov. (Scytonemataceae, Cyanobacteria) from greenhouses in central Florida (USA) produces two types of nodularin with biosynthetic potential for microcystin-LR and anabaenopeptins.</title>
        <authorList>
            <person name="Berthold D.E."/>
            <person name="Lefler F.W."/>
            <person name="Huang I.-S."/>
            <person name="Abdulla H."/>
            <person name="Zimba P.V."/>
            <person name="Laughinghouse H.D. IV."/>
        </authorList>
    </citation>
    <scope>NUCLEOTIDE SEQUENCE</scope>
    <source>
        <strain evidence="3">BLCCT55</strain>
    </source>
</reference>
<dbReference type="Proteomes" id="UP000629098">
    <property type="component" value="Unassembled WGS sequence"/>
</dbReference>
<evidence type="ECO:0000313" key="3">
    <source>
        <dbReference type="EMBL" id="MBD2773193.1"/>
    </source>
</evidence>
<evidence type="ECO:0000259" key="2">
    <source>
        <dbReference type="Pfam" id="PF02371"/>
    </source>
</evidence>
<proteinExistence type="predicted"/>
<comment type="caution">
    <text evidence="3">The sequence shown here is derived from an EMBL/GenBank/DDBJ whole genome shotgun (WGS) entry which is preliminary data.</text>
</comment>
<dbReference type="RefSeq" id="WP_190828680.1">
    <property type="nucleotide sequence ID" value="NZ_CAWPPI010000050.1"/>
</dbReference>
<sequence length="405" mass="46387">MQQNNSKILGLDVSKSSVSACLLEQKPEDPRQFYYECKFYCFTANSIGIKALLSLNPDVAVIEPTGVNYSRLWATHLSRAGVDVKLVGHKELRRYRENQLGLPDKDDDADALALACYYFDYANQKRRFVQFRDEQTARIRELVLRLVHLNRVQSPIINRLRQDLAWQFPEVALIKSQRGKSGCIPLLWGWLASKRPSTRYDRLYSQTIGLGITSAVRLHACRICDLQIEEQSIELELTQILAEPKFRPYRRVFNEFGFGDRLTAIILSEIYPLENYFGENGLPEVRVRKGRKSGKPTKRHLSLRRFQKALGMAPSQNSSGDTSKIKVAGGSELCRKALWQWVFTRIEPKNSRLKNEIGKKLGKQLDDEKAAGRPPRLVRSRIAAKACKLLFKELVKELASFNLKD</sequence>
<protein>
    <submittedName>
        <fullName evidence="3">Transposase</fullName>
    </submittedName>
</protein>
<name>A0A8J7BXM5_9CYAN</name>
<gene>
    <name evidence="3" type="ORF">ICL16_14230</name>
</gene>
<dbReference type="PANTHER" id="PTHR33055">
    <property type="entry name" value="TRANSPOSASE FOR INSERTION SEQUENCE ELEMENT IS1111A"/>
    <property type="match status" value="1"/>
</dbReference>
<evidence type="ECO:0000313" key="4">
    <source>
        <dbReference type="Proteomes" id="UP000629098"/>
    </source>
</evidence>
<dbReference type="GO" id="GO:0003677">
    <property type="term" value="F:DNA binding"/>
    <property type="evidence" value="ECO:0007669"/>
    <property type="project" value="InterPro"/>
</dbReference>
<evidence type="ECO:0000259" key="1">
    <source>
        <dbReference type="Pfam" id="PF01548"/>
    </source>
</evidence>
<organism evidence="3 4">
    <name type="scientific">Iningainema tapete BLCC-T55</name>
    <dbReference type="NCBI Taxonomy" id="2748662"/>
    <lineage>
        <taxon>Bacteria</taxon>
        <taxon>Bacillati</taxon>
        <taxon>Cyanobacteriota</taxon>
        <taxon>Cyanophyceae</taxon>
        <taxon>Nostocales</taxon>
        <taxon>Scytonemataceae</taxon>
        <taxon>Iningainema tapete</taxon>
    </lineage>
</organism>
<dbReference type="InterPro" id="IPR002525">
    <property type="entry name" value="Transp_IS110-like_N"/>
</dbReference>
<dbReference type="PANTHER" id="PTHR33055:SF13">
    <property type="entry name" value="TRANSPOSASE"/>
    <property type="match status" value="1"/>
</dbReference>
<keyword evidence="4" id="KW-1185">Reference proteome</keyword>
<feature type="domain" description="Transposase IS110-like N-terminal" evidence="1">
    <location>
        <begin position="9"/>
        <end position="166"/>
    </location>
</feature>
<dbReference type="AlphaFoldDB" id="A0A8J7BXM5"/>
<dbReference type="Pfam" id="PF01548">
    <property type="entry name" value="DEDD_Tnp_IS110"/>
    <property type="match status" value="1"/>
</dbReference>
<feature type="domain" description="Transposase IS116/IS110/IS902 C-terminal" evidence="2">
    <location>
        <begin position="301"/>
        <end position="354"/>
    </location>
</feature>
<dbReference type="GO" id="GO:0006313">
    <property type="term" value="P:DNA transposition"/>
    <property type="evidence" value="ECO:0007669"/>
    <property type="project" value="InterPro"/>
</dbReference>
<dbReference type="InterPro" id="IPR003346">
    <property type="entry name" value="Transposase_20"/>
</dbReference>